<accession>M1CY37</accession>
<protein>
    <recommendedName>
        <fullName evidence="4">Integrase core domain containing protein</fullName>
    </recommendedName>
</protein>
<evidence type="ECO:0008006" key="4">
    <source>
        <dbReference type="Google" id="ProtNLM"/>
    </source>
</evidence>
<evidence type="ECO:0000313" key="2">
    <source>
        <dbReference type="EnsemblPlants" id="PGSC0003DMT400077249"/>
    </source>
</evidence>
<dbReference type="InParanoid" id="M1CY37"/>
<evidence type="ECO:0000256" key="1">
    <source>
        <dbReference type="SAM" id="MobiDB-lite"/>
    </source>
</evidence>
<reference evidence="2" key="2">
    <citation type="submission" date="2015-06" db="UniProtKB">
        <authorList>
            <consortium name="EnsemblPlants"/>
        </authorList>
    </citation>
    <scope>IDENTIFICATION</scope>
    <source>
        <strain evidence="2">DM1-3 516 R44</strain>
    </source>
</reference>
<dbReference type="AlphaFoldDB" id="M1CY37"/>
<feature type="region of interest" description="Disordered" evidence="1">
    <location>
        <begin position="53"/>
        <end position="79"/>
    </location>
</feature>
<sequence length="128" mass="14218">MARLVTEDRQVLTDSLCTDVAALLAPPETKPESSPTAPDDEVVMTALFGDAMPPPNYSRDVGKHPYSARTSDDVEPKRLKLSSSISPRVYPYEIHITRISIQRPVDPIEHSDSVGEPHCFLKDPFFIV</sequence>
<organism evidence="2 3">
    <name type="scientific">Solanum tuberosum</name>
    <name type="common">Potato</name>
    <dbReference type="NCBI Taxonomy" id="4113"/>
    <lineage>
        <taxon>Eukaryota</taxon>
        <taxon>Viridiplantae</taxon>
        <taxon>Streptophyta</taxon>
        <taxon>Embryophyta</taxon>
        <taxon>Tracheophyta</taxon>
        <taxon>Spermatophyta</taxon>
        <taxon>Magnoliopsida</taxon>
        <taxon>eudicotyledons</taxon>
        <taxon>Gunneridae</taxon>
        <taxon>Pentapetalae</taxon>
        <taxon>asterids</taxon>
        <taxon>lamiids</taxon>
        <taxon>Solanales</taxon>
        <taxon>Solanaceae</taxon>
        <taxon>Solanoideae</taxon>
        <taxon>Solaneae</taxon>
        <taxon>Solanum</taxon>
    </lineage>
</organism>
<evidence type="ECO:0000313" key="3">
    <source>
        <dbReference type="Proteomes" id="UP000011115"/>
    </source>
</evidence>
<dbReference type="Gramene" id="PGSC0003DMT400077249">
    <property type="protein sequence ID" value="PGSC0003DMT400077249"/>
    <property type="gene ID" value="PGSC0003DMG400030048"/>
</dbReference>
<name>M1CY37_SOLTU</name>
<dbReference type="HOGENOM" id="CLU_1963482_0_0_1"/>
<reference evidence="3" key="1">
    <citation type="journal article" date="2011" name="Nature">
        <title>Genome sequence and analysis of the tuber crop potato.</title>
        <authorList>
            <consortium name="The Potato Genome Sequencing Consortium"/>
        </authorList>
    </citation>
    <scope>NUCLEOTIDE SEQUENCE [LARGE SCALE GENOMIC DNA]</scope>
    <source>
        <strain evidence="3">cv. DM1-3 516 R44</strain>
    </source>
</reference>
<keyword evidence="3" id="KW-1185">Reference proteome</keyword>
<proteinExistence type="predicted"/>
<dbReference type="Proteomes" id="UP000011115">
    <property type="component" value="Unassembled WGS sequence"/>
</dbReference>
<dbReference type="EnsemblPlants" id="PGSC0003DMT400077249">
    <property type="protein sequence ID" value="PGSC0003DMT400077249"/>
    <property type="gene ID" value="PGSC0003DMG400030048"/>
</dbReference>
<dbReference type="PaxDb" id="4113-PGSC0003DMT400077249"/>